<protein>
    <submittedName>
        <fullName evidence="1">Uncharacterized protein</fullName>
    </submittedName>
</protein>
<dbReference type="Proteomes" id="UP001262032">
    <property type="component" value="Unassembled WGS sequence"/>
</dbReference>
<evidence type="ECO:0000313" key="2">
    <source>
        <dbReference type="Proteomes" id="UP001262032"/>
    </source>
</evidence>
<name>A0AAW8NC84_PSEOX</name>
<gene>
    <name evidence="1" type="ORF">J2X12_001945</name>
</gene>
<sequence>MLKPQLMFLNDTTVDLIPRWENSLNVVRSGPSSRYFTLAR</sequence>
<dbReference type="EMBL" id="JAVDWN010000005">
    <property type="protein sequence ID" value="MDR7163930.1"/>
    <property type="molecule type" value="Genomic_DNA"/>
</dbReference>
<accession>A0AAW8NC84</accession>
<evidence type="ECO:0000313" key="1">
    <source>
        <dbReference type="EMBL" id="MDR7163930.1"/>
    </source>
</evidence>
<organism evidence="1 2">
    <name type="scientific">Pseudarthrobacter oxydans</name>
    <name type="common">Arthrobacter oxydans</name>
    <dbReference type="NCBI Taxonomy" id="1671"/>
    <lineage>
        <taxon>Bacteria</taxon>
        <taxon>Bacillati</taxon>
        <taxon>Actinomycetota</taxon>
        <taxon>Actinomycetes</taxon>
        <taxon>Micrococcales</taxon>
        <taxon>Micrococcaceae</taxon>
        <taxon>Pseudarthrobacter</taxon>
    </lineage>
</organism>
<dbReference type="AlphaFoldDB" id="A0AAW8NC84"/>
<reference evidence="1" key="1">
    <citation type="submission" date="2023-07" db="EMBL/GenBank/DDBJ databases">
        <title>Sorghum-associated microbial communities from plants grown in Nebraska, USA.</title>
        <authorList>
            <person name="Schachtman D."/>
        </authorList>
    </citation>
    <scope>NUCLEOTIDE SEQUENCE</scope>
    <source>
        <strain evidence="1">BE261</strain>
    </source>
</reference>
<proteinExistence type="predicted"/>
<comment type="caution">
    <text evidence="1">The sequence shown here is derived from an EMBL/GenBank/DDBJ whole genome shotgun (WGS) entry which is preliminary data.</text>
</comment>